<evidence type="ECO:0000256" key="1">
    <source>
        <dbReference type="SAM" id="MobiDB-lite"/>
    </source>
</evidence>
<reference evidence="2 3" key="1">
    <citation type="submission" date="2020-04" db="EMBL/GenBank/DDBJ databases">
        <title>Description of novel Gluconacetobacter.</title>
        <authorList>
            <person name="Sombolestani A."/>
        </authorList>
    </citation>
    <scope>NUCLEOTIDE SEQUENCE [LARGE SCALE GENOMIC DNA]</scope>
    <source>
        <strain evidence="2 3">LMG 19747</strain>
    </source>
</reference>
<dbReference type="EMBL" id="JABEQJ010000029">
    <property type="protein sequence ID" value="MBB2162036.1"/>
    <property type="molecule type" value="Genomic_DNA"/>
</dbReference>
<protein>
    <recommendedName>
        <fullName evidence="4">Lipoprotein</fullName>
    </recommendedName>
</protein>
<organism evidence="2 3">
    <name type="scientific">Gluconacetobacter sacchari</name>
    <dbReference type="NCBI Taxonomy" id="92759"/>
    <lineage>
        <taxon>Bacteria</taxon>
        <taxon>Pseudomonadati</taxon>
        <taxon>Pseudomonadota</taxon>
        <taxon>Alphaproteobacteria</taxon>
        <taxon>Acetobacterales</taxon>
        <taxon>Acetobacteraceae</taxon>
        <taxon>Gluconacetobacter</taxon>
    </lineage>
</organism>
<feature type="region of interest" description="Disordered" evidence="1">
    <location>
        <begin position="26"/>
        <end position="50"/>
    </location>
</feature>
<name>A0A7W4IFS0_9PROT</name>
<sequence length="50" mass="5140">MTRRPMRALGTMLGVALLLAGLAACGKKGAPSAPGPASHMTYPRTYPSPD</sequence>
<gene>
    <name evidence="2" type="ORF">HLH48_18020</name>
</gene>
<accession>A0A7W4IFS0</accession>
<evidence type="ECO:0000313" key="2">
    <source>
        <dbReference type="EMBL" id="MBB2162036.1"/>
    </source>
</evidence>
<dbReference type="Proteomes" id="UP000589085">
    <property type="component" value="Unassembled WGS sequence"/>
</dbReference>
<comment type="caution">
    <text evidence="2">The sequence shown here is derived from an EMBL/GenBank/DDBJ whole genome shotgun (WGS) entry which is preliminary data.</text>
</comment>
<proteinExistence type="predicted"/>
<dbReference type="PROSITE" id="PS51257">
    <property type="entry name" value="PROKAR_LIPOPROTEIN"/>
    <property type="match status" value="1"/>
</dbReference>
<dbReference type="AlphaFoldDB" id="A0A7W4IFS0"/>
<dbReference type="RefSeq" id="WP_182998873.1">
    <property type="nucleotide sequence ID" value="NZ_JABEQJ010000029.1"/>
</dbReference>
<evidence type="ECO:0008006" key="4">
    <source>
        <dbReference type="Google" id="ProtNLM"/>
    </source>
</evidence>
<evidence type="ECO:0000313" key="3">
    <source>
        <dbReference type="Proteomes" id="UP000589085"/>
    </source>
</evidence>